<dbReference type="FunFam" id="3.40.50.720:FF:000001">
    <property type="entry name" value="Glyceraldehyde-3-phosphate dehydrogenase"/>
    <property type="match status" value="1"/>
</dbReference>
<dbReference type="InterPro" id="IPR020829">
    <property type="entry name" value="GlycerAld_3-P_DH_cat"/>
</dbReference>
<evidence type="ECO:0000256" key="1">
    <source>
        <dbReference type="ARBA" id="ARBA00007406"/>
    </source>
</evidence>
<evidence type="ECO:0000256" key="4">
    <source>
        <dbReference type="PIRSR" id="PIRSR000149-2"/>
    </source>
</evidence>
<dbReference type="FunFam" id="3.30.360.10:FF:000002">
    <property type="entry name" value="Glyceraldehyde-3-phosphate dehydrogenase"/>
    <property type="match status" value="1"/>
</dbReference>
<reference evidence="9 10" key="1">
    <citation type="journal article" date="2016" name="Nat. Commun.">
        <title>Thousands of microbial genomes shed light on interconnected biogeochemical processes in an aquifer system.</title>
        <authorList>
            <person name="Anantharaman K."/>
            <person name="Brown C.T."/>
            <person name="Hug L.A."/>
            <person name="Sharon I."/>
            <person name="Castelle C.J."/>
            <person name="Probst A.J."/>
            <person name="Thomas B.C."/>
            <person name="Singh A."/>
            <person name="Wilkins M.J."/>
            <person name="Karaoz U."/>
            <person name="Brodie E.L."/>
            <person name="Williams K.H."/>
            <person name="Hubbard S.S."/>
            <person name="Banfield J.F."/>
        </authorList>
    </citation>
    <scope>NUCLEOTIDE SEQUENCE [LARGE SCALE GENOMIC DNA]</scope>
</reference>
<dbReference type="InterPro" id="IPR020831">
    <property type="entry name" value="GlycerAld/Erythrose_P_DH"/>
</dbReference>
<feature type="binding site" evidence="4">
    <location>
        <begin position="152"/>
        <end position="154"/>
    </location>
    <ligand>
        <name>D-glyceraldehyde 3-phosphate</name>
        <dbReference type="ChEBI" id="CHEBI:59776"/>
    </ligand>
</feature>
<dbReference type="InterPro" id="IPR036291">
    <property type="entry name" value="NAD(P)-bd_dom_sf"/>
</dbReference>
<dbReference type="CDD" id="cd05214">
    <property type="entry name" value="GAPDH_I_N"/>
    <property type="match status" value="1"/>
</dbReference>
<dbReference type="NCBIfam" id="TIGR01534">
    <property type="entry name" value="GAPDH-I"/>
    <property type="match status" value="1"/>
</dbReference>
<dbReference type="InterPro" id="IPR006424">
    <property type="entry name" value="Glyceraldehyde-3-P_DH_1"/>
</dbReference>
<comment type="caution">
    <text evidence="9">The sequence shown here is derived from an EMBL/GenBank/DDBJ whole genome shotgun (WGS) entry which is preliminary data.</text>
</comment>
<feature type="binding site" evidence="5">
    <location>
        <position position="78"/>
    </location>
    <ligand>
        <name>NAD(+)</name>
        <dbReference type="ChEBI" id="CHEBI:57540"/>
    </ligand>
</feature>
<evidence type="ECO:0000256" key="5">
    <source>
        <dbReference type="PIRSR" id="PIRSR000149-3"/>
    </source>
</evidence>
<dbReference type="Pfam" id="PF00044">
    <property type="entry name" value="Gp_dh_N"/>
    <property type="match status" value="1"/>
</dbReference>
<feature type="binding site" evidence="4">
    <location>
        <begin position="211"/>
        <end position="212"/>
    </location>
    <ligand>
        <name>D-glyceraldehyde 3-phosphate</name>
        <dbReference type="ChEBI" id="CHEBI:59776"/>
    </ligand>
</feature>
<dbReference type="InterPro" id="IPR020828">
    <property type="entry name" value="GlycerAld_3-P_DH_NAD(P)-bd"/>
</dbReference>
<feature type="site" description="Activates thiol group during catalysis" evidence="6">
    <location>
        <position position="180"/>
    </location>
</feature>
<accession>A0A1F7JHQ2</accession>
<keyword evidence="5" id="KW-0520">NAD</keyword>
<feature type="binding site" evidence="5">
    <location>
        <begin position="10"/>
        <end position="11"/>
    </location>
    <ligand>
        <name>NAD(+)</name>
        <dbReference type="ChEBI" id="CHEBI:57540"/>
    </ligand>
</feature>
<dbReference type="SMART" id="SM00846">
    <property type="entry name" value="Gp_dh_N"/>
    <property type="match status" value="1"/>
</dbReference>
<evidence type="ECO:0000256" key="3">
    <source>
        <dbReference type="PIRSR" id="PIRSR000149-1"/>
    </source>
</evidence>
<evidence type="ECO:0000313" key="10">
    <source>
        <dbReference type="Proteomes" id="UP000177418"/>
    </source>
</evidence>
<dbReference type="SUPFAM" id="SSF51735">
    <property type="entry name" value="NAD(P)-binding Rossmann-fold domains"/>
    <property type="match status" value="1"/>
</dbReference>
<dbReference type="SUPFAM" id="SSF55347">
    <property type="entry name" value="Glyceraldehyde-3-phosphate dehydrogenase-like, C-terminal domain"/>
    <property type="match status" value="1"/>
</dbReference>
<feature type="binding site" evidence="5">
    <location>
        <position position="120"/>
    </location>
    <ligand>
        <name>NAD(+)</name>
        <dbReference type="ChEBI" id="CHEBI:57540"/>
    </ligand>
</feature>
<gene>
    <name evidence="9" type="ORF">A3H78_03865</name>
</gene>
<organism evidence="9 10">
    <name type="scientific">Candidatus Roizmanbacteria bacterium RIFCSPLOWO2_02_FULL_36_11</name>
    <dbReference type="NCBI Taxonomy" id="1802071"/>
    <lineage>
        <taxon>Bacteria</taxon>
        <taxon>Candidatus Roizmaniibacteriota</taxon>
    </lineage>
</organism>
<dbReference type="GO" id="GO:0050661">
    <property type="term" value="F:NADP binding"/>
    <property type="evidence" value="ECO:0007669"/>
    <property type="project" value="InterPro"/>
</dbReference>
<feature type="domain" description="Glyceraldehyde 3-phosphate dehydrogenase NAD(P) binding" evidence="8">
    <location>
        <begin position="1"/>
        <end position="153"/>
    </location>
</feature>
<dbReference type="EMBL" id="MGAV01000011">
    <property type="protein sequence ID" value="OGK55141.1"/>
    <property type="molecule type" value="Genomic_DNA"/>
</dbReference>
<keyword evidence="2" id="KW-0560">Oxidoreductase</keyword>
<dbReference type="CDD" id="cd18126">
    <property type="entry name" value="GAPDH_I_C"/>
    <property type="match status" value="1"/>
</dbReference>
<dbReference type="Gene3D" id="3.30.360.10">
    <property type="entry name" value="Dihydrodipicolinate Reductase, domain 2"/>
    <property type="match status" value="1"/>
</dbReference>
<feature type="active site" description="Nucleophile" evidence="3">
    <location>
        <position position="153"/>
    </location>
</feature>
<dbReference type="Pfam" id="PF02800">
    <property type="entry name" value="Gp_dh_C"/>
    <property type="match status" value="1"/>
</dbReference>
<dbReference type="PRINTS" id="PR00078">
    <property type="entry name" value="G3PDHDRGNASE"/>
</dbReference>
<proteinExistence type="inferred from homology"/>
<evidence type="ECO:0000256" key="6">
    <source>
        <dbReference type="PIRSR" id="PIRSR000149-4"/>
    </source>
</evidence>
<protein>
    <submittedName>
        <fullName evidence="9">Type I glyceraldehyde-3-phosphate dehydrogenase</fullName>
    </submittedName>
</protein>
<sequence length="335" mass="36987">MRVGLNGFGRIGRAFTRITFSRNNPFEIVVINTGKTPINMLVYLLKHDSVYRDFEKQVKELPNDILVDGKKIAAYNVREPEKIPWEKYDVDIVVDCTGVFKTRPDLEKHIHGSVKKVILTAPAKDESIPYIVLGVNDSNFNFKNEDIISNASCTTNCAAPVFKVLNDLLKIESGFLTTTHAYTSSQALLDNTGKTYATSRAAAQSIIPSTTGAAKAVARVIPELAGKVDGMALRVPTPTGSFTDFSCIVAKKTTAEEVNKLFKAASETTMKGILGYATEILVSSDYIGSSYSSIFDSNYTKVINGNLVKVYSWYDNEWGYSTRLVDLVERIGKYI</sequence>
<comment type="similarity">
    <text evidence="1 7">Belongs to the glyceraldehyde-3-phosphate dehydrogenase family.</text>
</comment>
<dbReference type="Gene3D" id="3.40.50.720">
    <property type="entry name" value="NAD(P)-binding Rossmann-like Domain"/>
    <property type="match status" value="1"/>
</dbReference>
<evidence type="ECO:0000259" key="8">
    <source>
        <dbReference type="SMART" id="SM00846"/>
    </source>
</evidence>
<feature type="binding site" evidence="5">
    <location>
        <position position="316"/>
    </location>
    <ligand>
        <name>NAD(+)</name>
        <dbReference type="ChEBI" id="CHEBI:57540"/>
    </ligand>
</feature>
<dbReference type="GO" id="GO:0006006">
    <property type="term" value="P:glucose metabolic process"/>
    <property type="evidence" value="ECO:0007669"/>
    <property type="project" value="InterPro"/>
</dbReference>
<name>A0A1F7JHQ2_9BACT</name>
<evidence type="ECO:0000256" key="7">
    <source>
        <dbReference type="RuleBase" id="RU000397"/>
    </source>
</evidence>
<dbReference type="PANTHER" id="PTHR43148">
    <property type="entry name" value="GLYCERALDEHYDE-3-PHOSPHATE DEHYDROGENASE 2"/>
    <property type="match status" value="1"/>
</dbReference>
<keyword evidence="5" id="KW-0547">Nucleotide-binding</keyword>
<evidence type="ECO:0000256" key="2">
    <source>
        <dbReference type="ARBA" id="ARBA00023002"/>
    </source>
</evidence>
<dbReference type="AlphaFoldDB" id="A0A1F7JHQ2"/>
<dbReference type="Proteomes" id="UP000177418">
    <property type="component" value="Unassembled WGS sequence"/>
</dbReference>
<dbReference type="PIRSF" id="PIRSF000149">
    <property type="entry name" value="GAP_DH"/>
    <property type="match status" value="1"/>
</dbReference>
<feature type="binding site" evidence="4">
    <location>
        <position position="183"/>
    </location>
    <ligand>
        <name>D-glyceraldehyde 3-phosphate</name>
        <dbReference type="ChEBI" id="CHEBI:59776"/>
    </ligand>
</feature>
<dbReference type="GO" id="GO:0016620">
    <property type="term" value="F:oxidoreductase activity, acting on the aldehyde or oxo group of donors, NAD or NADP as acceptor"/>
    <property type="evidence" value="ECO:0007669"/>
    <property type="project" value="InterPro"/>
</dbReference>
<feature type="binding site" evidence="4">
    <location>
        <position position="234"/>
    </location>
    <ligand>
        <name>D-glyceraldehyde 3-phosphate</name>
        <dbReference type="ChEBI" id="CHEBI:59776"/>
    </ligand>
</feature>
<evidence type="ECO:0000313" key="9">
    <source>
        <dbReference type="EMBL" id="OGK55141.1"/>
    </source>
</evidence>
<dbReference type="GO" id="GO:0051287">
    <property type="term" value="F:NAD binding"/>
    <property type="evidence" value="ECO:0007669"/>
    <property type="project" value="InterPro"/>
</dbReference>